<protein>
    <submittedName>
        <fullName evidence="7">COG3740 Phage head maturation protease</fullName>
    </submittedName>
</protein>
<reference evidence="7" key="1">
    <citation type="submission" date="2020-04" db="EMBL/GenBank/DDBJ databases">
        <authorList>
            <person name="Chiriac C."/>
            <person name="Salcher M."/>
            <person name="Ghai R."/>
            <person name="Kavagutti S V."/>
        </authorList>
    </citation>
    <scope>NUCLEOTIDE SEQUENCE</scope>
</reference>
<dbReference type="EMBL" id="LR796794">
    <property type="protein sequence ID" value="CAB4166484.1"/>
    <property type="molecule type" value="Genomic_DNA"/>
</dbReference>
<organism evidence="7">
    <name type="scientific">uncultured Caudovirales phage</name>
    <dbReference type="NCBI Taxonomy" id="2100421"/>
    <lineage>
        <taxon>Viruses</taxon>
        <taxon>Duplodnaviria</taxon>
        <taxon>Heunggongvirae</taxon>
        <taxon>Uroviricota</taxon>
        <taxon>Caudoviricetes</taxon>
        <taxon>Peduoviridae</taxon>
        <taxon>Maltschvirus</taxon>
        <taxon>Maltschvirus maltsch</taxon>
    </lineage>
</organism>
<keyword evidence="2 7" id="KW-0645">Protease</keyword>
<dbReference type="GO" id="GO:0006508">
    <property type="term" value="P:proteolysis"/>
    <property type="evidence" value="ECO:0007669"/>
    <property type="project" value="UniProtKB-KW"/>
</dbReference>
<evidence type="ECO:0000256" key="1">
    <source>
        <dbReference type="ARBA" id="ARBA00022612"/>
    </source>
</evidence>
<dbReference type="GO" id="GO:0046797">
    <property type="term" value="P:viral procapsid maturation"/>
    <property type="evidence" value="ECO:0007669"/>
    <property type="project" value="UniProtKB-KW"/>
</dbReference>
<name>A0A6J5PFQ3_9CAUD</name>
<evidence type="ECO:0000259" key="6">
    <source>
        <dbReference type="Pfam" id="PF04586"/>
    </source>
</evidence>
<evidence type="ECO:0000256" key="3">
    <source>
        <dbReference type="ARBA" id="ARBA00022801"/>
    </source>
</evidence>
<feature type="domain" description="Prohead serine protease" evidence="6">
    <location>
        <begin position="14"/>
        <end position="155"/>
    </location>
</feature>
<evidence type="ECO:0000256" key="4">
    <source>
        <dbReference type="ARBA" id="ARBA00022950"/>
    </source>
</evidence>
<keyword evidence="4" id="KW-0118">Viral capsid assembly</keyword>
<keyword evidence="1" id="KW-1188">Viral release from host cell</keyword>
<evidence type="ECO:0000256" key="2">
    <source>
        <dbReference type="ARBA" id="ARBA00022670"/>
    </source>
</evidence>
<dbReference type="NCBIfam" id="TIGR01543">
    <property type="entry name" value="proheadase_HK97"/>
    <property type="match status" value="1"/>
</dbReference>
<evidence type="ECO:0000313" key="7">
    <source>
        <dbReference type="EMBL" id="CAB4166484.1"/>
    </source>
</evidence>
<evidence type="ECO:0000256" key="5">
    <source>
        <dbReference type="ARBA" id="ARBA00023045"/>
    </source>
</evidence>
<keyword evidence="5" id="KW-1273">Viral capsid maturation</keyword>
<keyword evidence="3" id="KW-0378">Hydrolase</keyword>
<dbReference type="InterPro" id="IPR006433">
    <property type="entry name" value="Prohead_protease"/>
</dbReference>
<proteinExistence type="predicted"/>
<gene>
    <name evidence="7" type="ORF">UFOVP836_36</name>
</gene>
<sequence length="203" mass="22190">MDNKGHIYTEIKAMGEDGTFTGIASMYGVTDLEGDVIEKGAFTKTIRENPEVPVLWQHDDEEVIGLGTVTEKGNKIEVTGKLDMEDPVALNAYRKIKNGLVKGLSIGFMAVKKTYGEEDGKYVRRLQEIKLMEVSIVTFPAMTQAQITSVKAADETTQRIKALEDKISALEAEKAAPAAPAKPEPVADHSAELALARLRMLLN</sequence>
<dbReference type="Pfam" id="PF04586">
    <property type="entry name" value="Peptidase_S78"/>
    <property type="match status" value="1"/>
</dbReference>
<dbReference type="InterPro" id="IPR054613">
    <property type="entry name" value="Peptidase_S78_dom"/>
</dbReference>
<dbReference type="GO" id="GO:0008233">
    <property type="term" value="F:peptidase activity"/>
    <property type="evidence" value="ECO:0007669"/>
    <property type="project" value="UniProtKB-KW"/>
</dbReference>
<accession>A0A6J5PFQ3</accession>